<accession>A0A2T7DBH7</accession>
<reference evidence="1 2" key="1">
    <citation type="submission" date="2018-04" db="EMBL/GenBank/DDBJ databases">
        <title>WGS assembly of Panicum hallii var. hallii HAL2.</title>
        <authorList>
            <person name="Lovell J."/>
            <person name="Jenkins J."/>
            <person name="Lowry D."/>
            <person name="Mamidi S."/>
            <person name="Sreedasyam A."/>
            <person name="Weng X."/>
            <person name="Barry K."/>
            <person name="Bonette J."/>
            <person name="Campitelli B."/>
            <person name="Daum C."/>
            <person name="Gordon S."/>
            <person name="Gould B."/>
            <person name="Lipzen A."/>
            <person name="MacQueen A."/>
            <person name="Palacio-Mejia J."/>
            <person name="Plott C."/>
            <person name="Shakirov E."/>
            <person name="Shu S."/>
            <person name="Yoshinaga Y."/>
            <person name="Zane M."/>
            <person name="Rokhsar D."/>
            <person name="Grimwood J."/>
            <person name="Schmutz J."/>
            <person name="Juenger T."/>
        </authorList>
    </citation>
    <scope>NUCLEOTIDE SEQUENCE [LARGE SCALE GENOMIC DNA]</scope>
    <source>
        <strain evidence="2">cv. HAL2</strain>
    </source>
</reference>
<dbReference type="Gramene" id="PUZ52952">
    <property type="protein sequence ID" value="PUZ52952"/>
    <property type="gene ID" value="GQ55_5G014900"/>
</dbReference>
<evidence type="ECO:0000313" key="1">
    <source>
        <dbReference type="EMBL" id="PUZ52952.1"/>
    </source>
</evidence>
<sequence length="104" mass="10932">MAALSGASLPSGDGVNGVALLLQNTAPHFPSVSHPQSLLISAVRTDGELRPGGRPLFSSLPTRASSRSLLSVGDRVATAFWDVSWLGRWTAPLSPRRARLCAVN</sequence>
<gene>
    <name evidence="1" type="ORF">GQ55_5G014900</name>
</gene>
<evidence type="ECO:0000313" key="2">
    <source>
        <dbReference type="Proteomes" id="UP000244336"/>
    </source>
</evidence>
<proteinExistence type="predicted"/>
<name>A0A2T7DBH7_9POAL</name>
<dbReference type="Proteomes" id="UP000244336">
    <property type="component" value="Chromosome 5"/>
</dbReference>
<organism evidence="1 2">
    <name type="scientific">Panicum hallii var. hallii</name>
    <dbReference type="NCBI Taxonomy" id="1504633"/>
    <lineage>
        <taxon>Eukaryota</taxon>
        <taxon>Viridiplantae</taxon>
        <taxon>Streptophyta</taxon>
        <taxon>Embryophyta</taxon>
        <taxon>Tracheophyta</taxon>
        <taxon>Spermatophyta</taxon>
        <taxon>Magnoliopsida</taxon>
        <taxon>Liliopsida</taxon>
        <taxon>Poales</taxon>
        <taxon>Poaceae</taxon>
        <taxon>PACMAD clade</taxon>
        <taxon>Panicoideae</taxon>
        <taxon>Panicodae</taxon>
        <taxon>Paniceae</taxon>
        <taxon>Panicinae</taxon>
        <taxon>Panicum</taxon>
        <taxon>Panicum sect. Panicum</taxon>
    </lineage>
</organism>
<dbReference type="AlphaFoldDB" id="A0A2T7DBH7"/>
<dbReference type="EMBL" id="CM009753">
    <property type="protein sequence ID" value="PUZ52952.1"/>
    <property type="molecule type" value="Genomic_DNA"/>
</dbReference>
<keyword evidence="2" id="KW-1185">Reference proteome</keyword>
<protein>
    <submittedName>
        <fullName evidence="1">Uncharacterized protein</fullName>
    </submittedName>
</protein>